<reference evidence="9 10" key="1">
    <citation type="journal article" date="2019" name="Sci. Rep.">
        <title>A high-quality genome of Eragrostis curvula grass provides insights into Poaceae evolution and supports new strategies to enhance forage quality.</title>
        <authorList>
            <person name="Carballo J."/>
            <person name="Santos B.A.C.M."/>
            <person name="Zappacosta D."/>
            <person name="Garbus I."/>
            <person name="Selva J.P."/>
            <person name="Gallo C.A."/>
            <person name="Diaz A."/>
            <person name="Albertini E."/>
            <person name="Caccamo M."/>
            <person name="Echenique V."/>
        </authorList>
    </citation>
    <scope>NUCLEOTIDE SEQUENCE [LARGE SCALE GENOMIC DNA]</scope>
    <source>
        <strain evidence="10">cv. Victoria</strain>
        <tissue evidence="9">Leaf</tissue>
    </source>
</reference>
<dbReference type="NCBIfam" id="TIGR01557">
    <property type="entry name" value="myb_SHAQKYF"/>
    <property type="match status" value="1"/>
</dbReference>
<dbReference type="PROSITE" id="PS50090">
    <property type="entry name" value="MYB_LIKE"/>
    <property type="match status" value="1"/>
</dbReference>
<protein>
    <submittedName>
        <fullName evidence="9">Uncharacterized protein</fullName>
    </submittedName>
</protein>
<accession>A0A5J9SUG4</accession>
<dbReference type="AlphaFoldDB" id="A0A5J9SUG4"/>
<evidence type="ECO:0000313" key="10">
    <source>
        <dbReference type="Proteomes" id="UP000324897"/>
    </source>
</evidence>
<dbReference type="Gene3D" id="1.10.10.60">
    <property type="entry name" value="Homeodomain-like"/>
    <property type="match status" value="1"/>
</dbReference>
<dbReference type="GO" id="GO:0009739">
    <property type="term" value="P:response to gibberellin"/>
    <property type="evidence" value="ECO:0007669"/>
    <property type="project" value="UniProtKB-ARBA"/>
</dbReference>
<organism evidence="9 10">
    <name type="scientific">Eragrostis curvula</name>
    <name type="common">weeping love grass</name>
    <dbReference type="NCBI Taxonomy" id="38414"/>
    <lineage>
        <taxon>Eukaryota</taxon>
        <taxon>Viridiplantae</taxon>
        <taxon>Streptophyta</taxon>
        <taxon>Embryophyta</taxon>
        <taxon>Tracheophyta</taxon>
        <taxon>Spermatophyta</taxon>
        <taxon>Magnoliopsida</taxon>
        <taxon>Liliopsida</taxon>
        <taxon>Poales</taxon>
        <taxon>Poaceae</taxon>
        <taxon>PACMAD clade</taxon>
        <taxon>Chloridoideae</taxon>
        <taxon>Eragrostideae</taxon>
        <taxon>Eragrostidinae</taxon>
        <taxon>Eragrostis</taxon>
    </lineage>
</organism>
<dbReference type="PROSITE" id="PS51293">
    <property type="entry name" value="SANT"/>
    <property type="match status" value="1"/>
</dbReference>
<dbReference type="CDD" id="cd00167">
    <property type="entry name" value="SANT"/>
    <property type="match status" value="1"/>
</dbReference>
<dbReference type="Pfam" id="PF00249">
    <property type="entry name" value="Myb_DNA-binding"/>
    <property type="match status" value="1"/>
</dbReference>
<dbReference type="Gramene" id="TVU02663">
    <property type="protein sequence ID" value="TVU02663"/>
    <property type="gene ID" value="EJB05_51824"/>
</dbReference>
<dbReference type="SMART" id="SM00717">
    <property type="entry name" value="SANT"/>
    <property type="match status" value="1"/>
</dbReference>
<evidence type="ECO:0000313" key="9">
    <source>
        <dbReference type="EMBL" id="TVU02663.1"/>
    </source>
</evidence>
<gene>
    <name evidence="9" type="ORF">EJB05_51824</name>
</gene>
<dbReference type="GO" id="GO:0009744">
    <property type="term" value="P:response to sucrose"/>
    <property type="evidence" value="ECO:0007669"/>
    <property type="project" value="UniProtKB-ARBA"/>
</dbReference>
<evidence type="ECO:0000256" key="5">
    <source>
        <dbReference type="ARBA" id="ARBA00023242"/>
    </source>
</evidence>
<sequence length="298" mass="33951">MPAHVGPMCNGEEWSPSDIDELKSLIDKHNNVINDSDCDDTNNKHKDIVDVLQARFPWKEKHQVTDLYPYIMMEMMQFQENGTGPEMQGIDLVNDNIEMQVEDPSKDNMEMMCGSLTTEDTKARKVAQKPSRRLPAMQLQRRNKRFWSTEEHKLFLRGLRVYGRGDWKNISTHFVKTRTPTQVSSHAQKYFRRLEGTTARQRHSINDVGLYDVDPWMARNTIEGEAPAFTGSGYNSNDYIICGHASTQLAMNNLAQVWPPFVYNNDNASTSQATFCCDQRMGYSAVAPPMEGTAGNKS</sequence>
<keyword evidence="3" id="KW-0238">DNA-binding</keyword>
<dbReference type="PANTHER" id="PTHR44042:SF11">
    <property type="entry name" value="OS06G0173800 PROTEIN"/>
    <property type="match status" value="1"/>
</dbReference>
<dbReference type="InterPro" id="IPR056195">
    <property type="entry name" value="HTH_70"/>
</dbReference>
<evidence type="ECO:0000256" key="2">
    <source>
        <dbReference type="ARBA" id="ARBA00023015"/>
    </source>
</evidence>
<dbReference type="Pfam" id="PF23671">
    <property type="entry name" value="HTH_70"/>
    <property type="match status" value="1"/>
</dbReference>
<evidence type="ECO:0000259" key="6">
    <source>
        <dbReference type="PROSITE" id="PS50090"/>
    </source>
</evidence>
<keyword evidence="10" id="KW-1185">Reference proteome</keyword>
<dbReference type="SUPFAM" id="SSF46689">
    <property type="entry name" value="Homeodomain-like"/>
    <property type="match status" value="1"/>
</dbReference>
<name>A0A5J9SUG4_9POAL</name>
<evidence type="ECO:0000256" key="3">
    <source>
        <dbReference type="ARBA" id="ARBA00023125"/>
    </source>
</evidence>
<dbReference type="Proteomes" id="UP000324897">
    <property type="component" value="Unassembled WGS sequence"/>
</dbReference>
<dbReference type="InterPro" id="IPR017930">
    <property type="entry name" value="Myb_dom"/>
</dbReference>
<evidence type="ECO:0000259" key="8">
    <source>
        <dbReference type="PROSITE" id="PS51294"/>
    </source>
</evidence>
<dbReference type="GO" id="GO:0003677">
    <property type="term" value="F:DNA binding"/>
    <property type="evidence" value="ECO:0007669"/>
    <property type="project" value="UniProtKB-KW"/>
</dbReference>
<evidence type="ECO:0000256" key="1">
    <source>
        <dbReference type="ARBA" id="ARBA00004123"/>
    </source>
</evidence>
<dbReference type="EMBL" id="RWGY01000294">
    <property type="protein sequence ID" value="TVU02663.1"/>
    <property type="molecule type" value="Genomic_DNA"/>
</dbReference>
<dbReference type="GO" id="GO:0005634">
    <property type="term" value="C:nucleus"/>
    <property type="evidence" value="ECO:0007669"/>
    <property type="project" value="UniProtKB-SubCell"/>
</dbReference>
<keyword evidence="2" id="KW-0805">Transcription regulation</keyword>
<evidence type="ECO:0000259" key="7">
    <source>
        <dbReference type="PROSITE" id="PS51293"/>
    </source>
</evidence>
<comment type="subcellular location">
    <subcellularLocation>
        <location evidence="1">Nucleus</location>
    </subcellularLocation>
</comment>
<feature type="domain" description="HTH myb-type" evidence="8">
    <location>
        <begin position="139"/>
        <end position="195"/>
    </location>
</feature>
<dbReference type="InterPro" id="IPR009057">
    <property type="entry name" value="Homeodomain-like_sf"/>
</dbReference>
<dbReference type="GO" id="GO:0003700">
    <property type="term" value="F:DNA-binding transcription factor activity"/>
    <property type="evidence" value="ECO:0007669"/>
    <property type="project" value="UniProtKB-ARBA"/>
</dbReference>
<proteinExistence type="predicted"/>
<keyword evidence="4" id="KW-0804">Transcription</keyword>
<feature type="domain" description="SANT" evidence="7">
    <location>
        <begin position="147"/>
        <end position="195"/>
    </location>
</feature>
<dbReference type="InterPro" id="IPR006447">
    <property type="entry name" value="Myb_dom_plants"/>
</dbReference>
<dbReference type="PANTHER" id="PTHR44042">
    <property type="entry name" value="DUPLICATED HOMEODOMAIN-LIKE SUPERFAMILY PROTEIN-RELATED"/>
    <property type="match status" value="1"/>
</dbReference>
<dbReference type="FunFam" id="1.10.10.60:FF:000009">
    <property type="entry name" value="transcription factor MYB1R1"/>
    <property type="match status" value="1"/>
</dbReference>
<feature type="non-terminal residue" evidence="9">
    <location>
        <position position="1"/>
    </location>
</feature>
<dbReference type="PROSITE" id="PS51294">
    <property type="entry name" value="HTH_MYB"/>
    <property type="match status" value="1"/>
</dbReference>
<keyword evidence="5" id="KW-0539">Nucleus</keyword>
<evidence type="ECO:0000256" key="4">
    <source>
        <dbReference type="ARBA" id="ARBA00023163"/>
    </source>
</evidence>
<dbReference type="InterPro" id="IPR001005">
    <property type="entry name" value="SANT/Myb"/>
</dbReference>
<dbReference type="InterPro" id="IPR017884">
    <property type="entry name" value="SANT_dom"/>
</dbReference>
<feature type="domain" description="Myb-like" evidence="6">
    <location>
        <begin position="139"/>
        <end position="191"/>
    </location>
</feature>
<dbReference type="OrthoDB" id="118550at2759"/>
<comment type="caution">
    <text evidence="9">The sequence shown here is derived from an EMBL/GenBank/DDBJ whole genome shotgun (WGS) entry which is preliminary data.</text>
</comment>